<evidence type="ECO:0000256" key="2">
    <source>
        <dbReference type="SAM" id="MobiDB-lite"/>
    </source>
</evidence>
<feature type="region of interest" description="Disordered" evidence="2">
    <location>
        <begin position="202"/>
        <end position="222"/>
    </location>
</feature>
<feature type="coiled-coil region" evidence="1">
    <location>
        <begin position="58"/>
        <end position="112"/>
    </location>
</feature>
<sequence length="222" mass="24538">MSSTALKTAINLYVAELRPVQKRFTLKLTLLVLGGWLAVLVLVAIVLSYAQSSHQQQVTELNRQVTQQRAVVTELNQALQQRRGDPKIQQQLDLTRAEIERGQQLLGNLNQQQRQHQTSFAMLLSDLAEITPGQLWLQDIVMEQGDLTLRGYATKAAALPAWMADFSGQPTLRNRQFAVFELRTEDNAQGLAFTISSATATETDGAPVTPNDLLRLSGGGDQ</sequence>
<dbReference type="InterPro" id="IPR052534">
    <property type="entry name" value="Extracell_DNA_Util/SecSys_Comp"/>
</dbReference>
<keyword evidence="3" id="KW-0812">Transmembrane</keyword>
<keyword evidence="5" id="KW-1185">Reference proteome</keyword>
<dbReference type="EMBL" id="FXWH01000001">
    <property type="protein sequence ID" value="SMQ60258.1"/>
    <property type="molecule type" value="Genomic_DNA"/>
</dbReference>
<dbReference type="Proteomes" id="UP000194450">
    <property type="component" value="Unassembled WGS sequence"/>
</dbReference>
<reference evidence="5" key="1">
    <citation type="submission" date="2017-04" db="EMBL/GenBank/DDBJ databases">
        <authorList>
            <person name="Varghese N."/>
            <person name="Submissions S."/>
        </authorList>
    </citation>
    <scope>NUCLEOTIDE SEQUENCE [LARGE SCALE GENOMIC DNA]</scope>
</reference>
<keyword evidence="3" id="KW-0472">Membrane</keyword>
<dbReference type="PANTHER" id="PTHR40278">
    <property type="entry name" value="DNA UTILIZATION PROTEIN HOFN"/>
    <property type="match status" value="1"/>
</dbReference>
<dbReference type="Pfam" id="PF05137">
    <property type="entry name" value="PilN"/>
    <property type="match status" value="1"/>
</dbReference>
<keyword evidence="3" id="KW-1133">Transmembrane helix</keyword>
<evidence type="ECO:0000313" key="4">
    <source>
        <dbReference type="EMBL" id="SMQ60258.1"/>
    </source>
</evidence>
<evidence type="ECO:0000256" key="3">
    <source>
        <dbReference type="SAM" id="Phobius"/>
    </source>
</evidence>
<dbReference type="RefSeq" id="WP_086433573.1">
    <property type="nucleotide sequence ID" value="NZ_FXWH01000001.1"/>
</dbReference>
<organism evidence="4 5">
    <name type="scientific">Pseudidiomarina planktonica</name>
    <dbReference type="NCBI Taxonomy" id="1323738"/>
    <lineage>
        <taxon>Bacteria</taxon>
        <taxon>Pseudomonadati</taxon>
        <taxon>Pseudomonadota</taxon>
        <taxon>Gammaproteobacteria</taxon>
        <taxon>Alteromonadales</taxon>
        <taxon>Idiomarinaceae</taxon>
        <taxon>Pseudidiomarina</taxon>
    </lineage>
</organism>
<gene>
    <name evidence="4" type="ORF">SAMN06297229_0391</name>
</gene>
<accession>A0A1Y6ECF6</accession>
<keyword evidence="1" id="KW-0175">Coiled coil</keyword>
<proteinExistence type="predicted"/>
<dbReference type="OrthoDB" id="6876592at2"/>
<evidence type="ECO:0000256" key="1">
    <source>
        <dbReference type="SAM" id="Coils"/>
    </source>
</evidence>
<dbReference type="InterPro" id="IPR007813">
    <property type="entry name" value="PilN"/>
</dbReference>
<dbReference type="AlphaFoldDB" id="A0A1Y6ECF6"/>
<dbReference type="PANTHER" id="PTHR40278:SF1">
    <property type="entry name" value="DNA UTILIZATION PROTEIN HOFN"/>
    <property type="match status" value="1"/>
</dbReference>
<evidence type="ECO:0000313" key="5">
    <source>
        <dbReference type="Proteomes" id="UP000194450"/>
    </source>
</evidence>
<name>A0A1Y6ECF6_9GAMM</name>
<feature type="transmembrane region" description="Helical" evidence="3">
    <location>
        <begin position="28"/>
        <end position="50"/>
    </location>
</feature>
<protein>
    <submittedName>
        <fullName evidence="4">Fimbrial assembly protein (PilN)</fullName>
    </submittedName>
</protein>